<keyword evidence="1" id="KW-0472">Membrane</keyword>
<dbReference type="Proteomes" id="UP000192356">
    <property type="component" value="Unassembled WGS sequence"/>
</dbReference>
<feature type="transmembrane region" description="Helical" evidence="1">
    <location>
        <begin position="49"/>
        <end position="65"/>
    </location>
</feature>
<gene>
    <name evidence="2" type="ORF">HERIO_2555</name>
</gene>
<dbReference type="EMBL" id="LVKB01000368">
    <property type="protein sequence ID" value="ORD95357.1"/>
    <property type="molecule type" value="Genomic_DNA"/>
</dbReference>
<keyword evidence="1" id="KW-0812">Transmembrane</keyword>
<dbReference type="VEuPathDB" id="MicrosporidiaDB:HERIO_2555"/>
<reference evidence="2 3" key="1">
    <citation type="journal article" date="2017" name="Environ. Microbiol.">
        <title>Decay of the glycolytic pathway and adaptation to intranuclear parasitism within Enterocytozoonidae microsporidia.</title>
        <authorList>
            <person name="Wiredu Boakye D."/>
            <person name="Jaroenlak P."/>
            <person name="Prachumwat A."/>
            <person name="Williams T.A."/>
            <person name="Bateman K.S."/>
            <person name="Itsathitphaisarn O."/>
            <person name="Sritunyalucksana K."/>
            <person name="Paszkiewicz K.H."/>
            <person name="Moore K.A."/>
            <person name="Stentiford G.D."/>
            <person name="Williams B.A."/>
        </authorList>
    </citation>
    <scope>NUCLEOTIDE SEQUENCE [LARGE SCALE GENOMIC DNA]</scope>
    <source>
        <strain evidence="2 3">GB1</strain>
    </source>
</reference>
<protein>
    <submittedName>
        <fullName evidence="2">Uncharacterized protein</fullName>
    </submittedName>
</protein>
<organism evidence="2 3">
    <name type="scientific">Hepatospora eriocheir</name>
    <dbReference type="NCBI Taxonomy" id="1081669"/>
    <lineage>
        <taxon>Eukaryota</taxon>
        <taxon>Fungi</taxon>
        <taxon>Fungi incertae sedis</taxon>
        <taxon>Microsporidia</taxon>
        <taxon>Hepatosporidae</taxon>
        <taxon>Hepatospora</taxon>
    </lineage>
</organism>
<evidence type="ECO:0000313" key="2">
    <source>
        <dbReference type="EMBL" id="ORD95357.1"/>
    </source>
</evidence>
<evidence type="ECO:0000256" key="1">
    <source>
        <dbReference type="SAM" id="Phobius"/>
    </source>
</evidence>
<dbReference type="AlphaFoldDB" id="A0A1X0Q6L3"/>
<sequence length="67" mass="7537">MISITSRIPRTELFSPLATVPLVKVCSVLLTKGFAVMILTVVKIKNIKLEIFNIILIGVLNYFYLNI</sequence>
<comment type="caution">
    <text evidence="2">The sequence shown here is derived from an EMBL/GenBank/DDBJ whole genome shotgun (WGS) entry which is preliminary data.</text>
</comment>
<keyword evidence="3" id="KW-1185">Reference proteome</keyword>
<accession>A0A1X0Q6L3</accession>
<evidence type="ECO:0000313" key="3">
    <source>
        <dbReference type="Proteomes" id="UP000192356"/>
    </source>
</evidence>
<proteinExistence type="predicted"/>
<feature type="transmembrane region" description="Helical" evidence="1">
    <location>
        <begin position="20"/>
        <end position="42"/>
    </location>
</feature>
<name>A0A1X0Q6L3_9MICR</name>
<keyword evidence="1" id="KW-1133">Transmembrane helix</keyword>